<evidence type="ECO:0000313" key="2">
    <source>
        <dbReference type="Proteomes" id="UP000256373"/>
    </source>
</evidence>
<protein>
    <recommendedName>
        <fullName evidence="3">Exo-alpha-sialidase</fullName>
    </recommendedName>
</protein>
<accession>A0A3D8YGM1</accession>
<proteinExistence type="predicted"/>
<evidence type="ECO:0008006" key="3">
    <source>
        <dbReference type="Google" id="ProtNLM"/>
    </source>
</evidence>
<dbReference type="SUPFAM" id="SSF50939">
    <property type="entry name" value="Sialidases"/>
    <property type="match status" value="1"/>
</dbReference>
<dbReference type="PROSITE" id="PS51257">
    <property type="entry name" value="PROKAR_LIPOPROTEIN"/>
    <property type="match status" value="1"/>
</dbReference>
<dbReference type="AlphaFoldDB" id="A0A3D8YGM1"/>
<comment type="caution">
    <text evidence="1">The sequence shown here is derived from an EMBL/GenBank/DDBJ whole genome shotgun (WGS) entry which is preliminary data.</text>
</comment>
<dbReference type="OrthoDB" id="749229at2"/>
<reference evidence="1 2" key="1">
    <citation type="submission" date="2018-07" db="EMBL/GenBank/DDBJ databases">
        <title>Dyadobacter roseus sp. nov., isolated from rose rhizosphere soil.</title>
        <authorList>
            <person name="Chen L."/>
        </authorList>
    </citation>
    <scope>NUCLEOTIDE SEQUENCE [LARGE SCALE GENOMIC DNA]</scope>
    <source>
        <strain evidence="1 2">RS19</strain>
    </source>
</reference>
<dbReference type="EMBL" id="QNUL01000002">
    <property type="protein sequence ID" value="REA63793.1"/>
    <property type="molecule type" value="Genomic_DNA"/>
</dbReference>
<sequence>MKIFLYFFFILIALSCKKSDVDVVVKDTVLDEYPDWHTLKAPIDHTISGVWGNYNKTVLISTMFKLFRTTDQGRHWEQVHQRSIGMIGVVQYRDTLFTMTGLTTGINNNIHQEVIIHAGDYSIDDGKTWEIYKGRNPILRDHPRYDSPDKFLINPIIAPNKVTYQINRAFLDGPNAENGTFETPGVVKSTGERINLPQLHQLRSLYLDDELRLYIVGSDAVCGSAESFKFCNSKFGRGVVYVSKKPVP</sequence>
<evidence type="ECO:0000313" key="1">
    <source>
        <dbReference type="EMBL" id="REA63793.1"/>
    </source>
</evidence>
<keyword evidence="2" id="KW-1185">Reference proteome</keyword>
<dbReference type="InterPro" id="IPR036278">
    <property type="entry name" value="Sialidase_sf"/>
</dbReference>
<organism evidence="1 2">
    <name type="scientific">Dyadobacter luteus</name>
    <dbReference type="NCBI Taxonomy" id="2259619"/>
    <lineage>
        <taxon>Bacteria</taxon>
        <taxon>Pseudomonadati</taxon>
        <taxon>Bacteroidota</taxon>
        <taxon>Cytophagia</taxon>
        <taxon>Cytophagales</taxon>
        <taxon>Spirosomataceae</taxon>
        <taxon>Dyadobacter</taxon>
    </lineage>
</organism>
<name>A0A3D8YGM1_9BACT</name>
<dbReference type="Proteomes" id="UP000256373">
    <property type="component" value="Unassembled WGS sequence"/>
</dbReference>
<gene>
    <name evidence="1" type="ORF">DSL64_05050</name>
</gene>
<dbReference type="RefSeq" id="WP_115829544.1">
    <property type="nucleotide sequence ID" value="NZ_QNUL01000002.1"/>
</dbReference>